<dbReference type="RefSeq" id="WP_026467551.1">
    <property type="nucleotide sequence ID" value="NZ_KB913032.1"/>
</dbReference>
<name>A0A229RTE4_AMYAL</name>
<dbReference type="EMBL" id="NMQU01000047">
    <property type="protein sequence ID" value="OXM49664.1"/>
    <property type="molecule type" value="Genomic_DNA"/>
</dbReference>
<reference evidence="1 2" key="1">
    <citation type="submission" date="2017-07" db="EMBL/GenBank/DDBJ databases">
        <title>Amycolatopsis alba DSM 44262 Genome sequencing and assembly.</title>
        <authorList>
            <person name="Kaur N."/>
            <person name="Mayilraj S."/>
        </authorList>
    </citation>
    <scope>NUCLEOTIDE SEQUENCE [LARGE SCALE GENOMIC DNA]</scope>
    <source>
        <strain evidence="1 2">DSM 44262</strain>
    </source>
</reference>
<evidence type="ECO:0000313" key="2">
    <source>
        <dbReference type="Proteomes" id="UP000215563"/>
    </source>
</evidence>
<dbReference type="OrthoDB" id="3424167at2"/>
<accession>A0A229RTE4</accession>
<comment type="caution">
    <text evidence="1">The sequence shown here is derived from an EMBL/GenBank/DDBJ whole genome shotgun (WGS) entry which is preliminary data.</text>
</comment>
<dbReference type="Proteomes" id="UP000215563">
    <property type="component" value="Unassembled WGS sequence"/>
</dbReference>
<gene>
    <name evidence="1" type="ORF">CFP75_18000</name>
</gene>
<protein>
    <recommendedName>
        <fullName evidence="3">Guanylate cyclase domain-containing protein</fullName>
    </recommendedName>
</protein>
<keyword evidence="2" id="KW-1185">Reference proteome</keyword>
<evidence type="ECO:0008006" key="3">
    <source>
        <dbReference type="Google" id="ProtNLM"/>
    </source>
</evidence>
<dbReference type="AlphaFoldDB" id="A0A229RTE4"/>
<proteinExistence type="predicted"/>
<sequence length="268" mass="28640">MSGDSAIGEDGLPPYRAVLVVDTKEFGGNTDPGQELLAAAVPDVMALAFERAGLGKLWQEALFPHNTGDGFGIGFDTVHLPAVVARLFDSLQEVLAERDARLRAVDRRLRLRMRASLNVGPVREPDPGGQTAVVGRTVIATHRLLDADVVRDLLARSDPEQTFLAVALSHRVFEDVVASGYAALPASRVVQTAVRVKEFESLVHLYVPNPSGDLLRHGFGSEEPHQEASDPVADTRDQAAGSVRNVMSGIQTGTAIQVGHLHGGLHNG</sequence>
<evidence type="ECO:0000313" key="1">
    <source>
        <dbReference type="EMBL" id="OXM49664.1"/>
    </source>
</evidence>
<organism evidence="1 2">
    <name type="scientific">Amycolatopsis alba DSM 44262</name>
    <dbReference type="NCBI Taxonomy" id="1125972"/>
    <lineage>
        <taxon>Bacteria</taxon>
        <taxon>Bacillati</taxon>
        <taxon>Actinomycetota</taxon>
        <taxon>Actinomycetes</taxon>
        <taxon>Pseudonocardiales</taxon>
        <taxon>Pseudonocardiaceae</taxon>
        <taxon>Amycolatopsis</taxon>
    </lineage>
</organism>